<dbReference type="EMBL" id="JBHUCX010000035">
    <property type="protein sequence ID" value="MFD1675905.1"/>
    <property type="molecule type" value="Genomic_DNA"/>
</dbReference>
<evidence type="ECO:0000313" key="1">
    <source>
        <dbReference type="EMBL" id="MFD1675905.1"/>
    </source>
</evidence>
<dbReference type="GO" id="GO:0008168">
    <property type="term" value="F:methyltransferase activity"/>
    <property type="evidence" value="ECO:0007669"/>
    <property type="project" value="UniProtKB-KW"/>
</dbReference>
<comment type="caution">
    <text evidence="1">The sequence shown here is derived from an EMBL/GenBank/DDBJ whole genome shotgun (WGS) entry which is preliminary data.</text>
</comment>
<dbReference type="InterPro" id="IPR029063">
    <property type="entry name" value="SAM-dependent_MTases_sf"/>
</dbReference>
<sequence length="254" mass="28586">MVTTQEAFIQSNKQSWDEVAPRFFGRTALPTYGPFAPTEDQLNLFGDVKNLKVLDIGCGSGHSLAYMASRGAAELWGIDLSDTQIATAQTVLLPYAPIVKLFQGPMEQDPGIPHQAFDIVYSIYALGWTVDLRKTLQNAFNYLKPGGIFIFSWEHPLHNRIQYEEGAYVVKKSYHEEGLQQSEAWNQHHAVMSQFKLSTYLNELTQTGFQIVRVIEDACIPETTEQGNPARWYAPEKAQLLPATFIIKCAKPTQ</sequence>
<dbReference type="PANTHER" id="PTHR43861:SF1">
    <property type="entry name" value="TRANS-ACONITATE 2-METHYLTRANSFERASE"/>
    <property type="match status" value="1"/>
</dbReference>
<organism evidence="1 2">
    <name type="scientific">Alicyclobacillus fodiniaquatilis</name>
    <dbReference type="NCBI Taxonomy" id="1661150"/>
    <lineage>
        <taxon>Bacteria</taxon>
        <taxon>Bacillati</taxon>
        <taxon>Bacillota</taxon>
        <taxon>Bacilli</taxon>
        <taxon>Bacillales</taxon>
        <taxon>Alicyclobacillaceae</taxon>
        <taxon>Alicyclobacillus</taxon>
    </lineage>
</organism>
<accession>A0ABW4JKB0</accession>
<dbReference type="EC" id="2.1.1.-" evidence="1"/>
<dbReference type="Proteomes" id="UP001597079">
    <property type="component" value="Unassembled WGS sequence"/>
</dbReference>
<proteinExistence type="predicted"/>
<gene>
    <name evidence="1" type="ORF">ACFSB2_14470</name>
</gene>
<protein>
    <submittedName>
        <fullName evidence="1">Class I SAM-dependent methyltransferase</fullName>
        <ecNumber evidence="1">2.1.1.-</ecNumber>
    </submittedName>
</protein>
<keyword evidence="1" id="KW-0808">Transferase</keyword>
<name>A0ABW4JKB0_9BACL</name>
<dbReference type="GO" id="GO:0032259">
    <property type="term" value="P:methylation"/>
    <property type="evidence" value="ECO:0007669"/>
    <property type="project" value="UniProtKB-KW"/>
</dbReference>
<dbReference type="RefSeq" id="WP_377943786.1">
    <property type="nucleotide sequence ID" value="NZ_JBHUCX010000035.1"/>
</dbReference>
<dbReference type="CDD" id="cd02440">
    <property type="entry name" value="AdoMet_MTases"/>
    <property type="match status" value="1"/>
</dbReference>
<keyword evidence="1" id="KW-0489">Methyltransferase</keyword>
<evidence type="ECO:0000313" key="2">
    <source>
        <dbReference type="Proteomes" id="UP001597079"/>
    </source>
</evidence>
<dbReference type="Gene3D" id="3.40.50.150">
    <property type="entry name" value="Vaccinia Virus protein VP39"/>
    <property type="match status" value="1"/>
</dbReference>
<keyword evidence="2" id="KW-1185">Reference proteome</keyword>
<dbReference type="Pfam" id="PF13489">
    <property type="entry name" value="Methyltransf_23"/>
    <property type="match status" value="1"/>
</dbReference>
<reference evidence="2" key="1">
    <citation type="journal article" date="2019" name="Int. J. Syst. Evol. Microbiol.">
        <title>The Global Catalogue of Microorganisms (GCM) 10K type strain sequencing project: providing services to taxonomists for standard genome sequencing and annotation.</title>
        <authorList>
            <consortium name="The Broad Institute Genomics Platform"/>
            <consortium name="The Broad Institute Genome Sequencing Center for Infectious Disease"/>
            <person name="Wu L."/>
            <person name="Ma J."/>
        </authorList>
    </citation>
    <scope>NUCLEOTIDE SEQUENCE [LARGE SCALE GENOMIC DNA]</scope>
    <source>
        <strain evidence="2">CGMCC 1.12286</strain>
    </source>
</reference>
<dbReference type="SUPFAM" id="SSF53335">
    <property type="entry name" value="S-adenosyl-L-methionine-dependent methyltransferases"/>
    <property type="match status" value="1"/>
</dbReference>
<dbReference type="PANTHER" id="PTHR43861">
    <property type="entry name" value="TRANS-ACONITATE 2-METHYLTRANSFERASE-RELATED"/>
    <property type="match status" value="1"/>
</dbReference>